<keyword evidence="2" id="KW-0732">Signal</keyword>
<dbReference type="EMBL" id="JH793176">
    <property type="protein sequence ID" value="ELQ33659.1"/>
    <property type="molecule type" value="Genomic_DNA"/>
</dbReference>
<accession>A0AA97NP24</accession>
<evidence type="ECO:0000256" key="1">
    <source>
        <dbReference type="SAM" id="MobiDB-lite"/>
    </source>
</evidence>
<dbReference type="PROSITE" id="PS51257">
    <property type="entry name" value="PROKAR_LIPOPROTEIN"/>
    <property type="match status" value="1"/>
</dbReference>
<feature type="chain" id="PRO_5041721718" evidence="2">
    <location>
        <begin position="20"/>
        <end position="168"/>
    </location>
</feature>
<protein>
    <submittedName>
        <fullName evidence="3">Uncharacterized protein</fullName>
    </submittedName>
</protein>
<organism evidence="3">
    <name type="scientific">Pyricularia oryzae (strain Y34)</name>
    <name type="common">Rice blast fungus</name>
    <name type="synonym">Magnaporthe oryzae</name>
    <dbReference type="NCBI Taxonomy" id="1143189"/>
    <lineage>
        <taxon>Eukaryota</taxon>
        <taxon>Fungi</taxon>
        <taxon>Dikarya</taxon>
        <taxon>Ascomycota</taxon>
        <taxon>Pezizomycotina</taxon>
        <taxon>Sordariomycetes</taxon>
        <taxon>Sordariomycetidae</taxon>
        <taxon>Magnaporthales</taxon>
        <taxon>Pyriculariaceae</taxon>
        <taxon>Pyricularia</taxon>
    </lineage>
</organism>
<evidence type="ECO:0000313" key="3">
    <source>
        <dbReference type="EMBL" id="ELQ33659.1"/>
    </source>
</evidence>
<proteinExistence type="predicted"/>
<name>A0AA97NP24_PYRO3</name>
<feature type="region of interest" description="Disordered" evidence="1">
    <location>
        <begin position="78"/>
        <end position="97"/>
    </location>
</feature>
<dbReference type="AlphaFoldDB" id="A0AA97NP24"/>
<dbReference type="Proteomes" id="UP000011086">
    <property type="component" value="Unassembled WGS sequence"/>
</dbReference>
<feature type="signal peptide" evidence="2">
    <location>
        <begin position="1"/>
        <end position="19"/>
    </location>
</feature>
<evidence type="ECO:0000256" key="2">
    <source>
        <dbReference type="SAM" id="SignalP"/>
    </source>
</evidence>
<gene>
    <name evidence="3" type="ORF">OOU_Y34scaffold00912g1</name>
</gene>
<reference evidence="3" key="1">
    <citation type="journal article" date="2012" name="PLoS Genet.">
        <title>Comparative analysis of the genomes of two field isolates of the rice blast fungus Magnaporthe oryzae.</title>
        <authorList>
            <person name="Xue M."/>
            <person name="Yang J."/>
            <person name="Li Z."/>
            <person name="Hu S."/>
            <person name="Yao N."/>
            <person name="Dean R.A."/>
            <person name="Zhao W."/>
            <person name="Shen M."/>
            <person name="Zhang H."/>
            <person name="Li C."/>
            <person name="Liu L."/>
            <person name="Cao L."/>
            <person name="Xu X."/>
            <person name="Xing Y."/>
            <person name="Hsiang T."/>
            <person name="Zhang Z."/>
            <person name="Xu J.R."/>
            <person name="Peng Y.L."/>
        </authorList>
    </citation>
    <scope>NUCLEOTIDE SEQUENCE</scope>
    <source>
        <strain evidence="3">Y34</strain>
    </source>
</reference>
<sequence>MQLKNITLLFAAFACAAIAAPGGDAPIKARQLPELDTSANVASAAEDTLIRSKRQNIQNPCPERCKPELFGGCTCEPRKHEPPASEPRQNVKAKRQQNSCPLKCFSIGLLGCHCPDPKDIPPKAEQNVKAKRQQAPTCPVGCVQVGPHECQCQPVPIHFPPLQNPTKM</sequence>